<dbReference type="GO" id="GO:0009847">
    <property type="term" value="P:spore germination"/>
    <property type="evidence" value="ECO:0007669"/>
    <property type="project" value="InterPro"/>
</dbReference>
<dbReference type="PANTHER" id="PTHR35789">
    <property type="entry name" value="SPORE GERMINATION PROTEIN B3"/>
    <property type="match status" value="1"/>
</dbReference>
<keyword evidence="4" id="KW-0732">Signal</keyword>
<feature type="domain" description="Spore germination GerAC-like C-terminal" evidence="8">
    <location>
        <begin position="205"/>
        <end position="371"/>
    </location>
</feature>
<dbReference type="OrthoDB" id="9816067at2"/>
<dbReference type="Pfam" id="PF05504">
    <property type="entry name" value="Spore_GerAC"/>
    <property type="match status" value="1"/>
</dbReference>
<evidence type="ECO:0000256" key="7">
    <source>
        <dbReference type="ARBA" id="ARBA00023288"/>
    </source>
</evidence>
<dbReference type="PANTHER" id="PTHR35789:SF1">
    <property type="entry name" value="SPORE GERMINATION PROTEIN B3"/>
    <property type="match status" value="1"/>
</dbReference>
<feature type="domain" description="Spore germination protein N-terminal" evidence="9">
    <location>
        <begin position="21"/>
        <end position="191"/>
    </location>
</feature>
<evidence type="ECO:0000259" key="9">
    <source>
        <dbReference type="Pfam" id="PF25198"/>
    </source>
</evidence>
<evidence type="ECO:0000256" key="6">
    <source>
        <dbReference type="ARBA" id="ARBA00023139"/>
    </source>
</evidence>
<keyword evidence="7" id="KW-0449">Lipoprotein</keyword>
<comment type="subcellular location">
    <subcellularLocation>
        <location evidence="1">Membrane</location>
        <topology evidence="1">Lipid-anchor</topology>
    </subcellularLocation>
</comment>
<organism evidence="10 11">
    <name type="scientific">Desulfuribacillus stibiiarsenatis</name>
    <dbReference type="NCBI Taxonomy" id="1390249"/>
    <lineage>
        <taxon>Bacteria</taxon>
        <taxon>Bacillati</taxon>
        <taxon>Bacillota</taxon>
        <taxon>Desulfuribacillia</taxon>
        <taxon>Desulfuribacillales</taxon>
        <taxon>Desulfuribacillaceae</taxon>
        <taxon>Desulfuribacillus</taxon>
    </lineage>
</organism>
<proteinExistence type="inferred from homology"/>
<protein>
    <submittedName>
        <fullName evidence="10">Uncharacterized protein</fullName>
    </submittedName>
</protein>
<keyword evidence="5" id="KW-0472">Membrane</keyword>
<evidence type="ECO:0000256" key="1">
    <source>
        <dbReference type="ARBA" id="ARBA00004635"/>
    </source>
</evidence>
<dbReference type="NCBIfam" id="TIGR02887">
    <property type="entry name" value="spore_ger_x_C"/>
    <property type="match status" value="1"/>
</dbReference>
<dbReference type="GO" id="GO:0016020">
    <property type="term" value="C:membrane"/>
    <property type="evidence" value="ECO:0007669"/>
    <property type="project" value="UniProtKB-SubCell"/>
</dbReference>
<sequence>MRRNMTAVMLVCCLFITGCWNRVEMNELNFVIGAGIDVKDDEVQLIAQVARPDVLAADAPQEKAYRTFTGTGKTIFDAIRDVTLRSPRKLFWGHHQVLLVSEKMAEEGLLETLAFFARDHETSRHVHIAIGEGEFKKLFTEHVYERSIPMMFLVPLMEGYKANAKTFAIKLHEFLKINSTPGMCVSLPIVRLRQENGFNMYEMHGTALFNENKMVGKLTPEETRGLLWLRDEVESAIIPMNITETAKEKDPLVQEVSFEVLSAKTKITADGELKFTVKSEVDVSFGEDNFREEVPRSEERKIIKKMTDKAKKIIESDMKQYVERSKEFTTDPAGFGRAMYRQKPNEWRKYEAIWCEKMYPQIEVTYDITVKKSGNMMLRDLDAQ</sequence>
<dbReference type="InterPro" id="IPR046953">
    <property type="entry name" value="Spore_GerAC-like_C"/>
</dbReference>
<comment type="similarity">
    <text evidence="2">Belongs to the GerABKC lipoprotein family.</text>
</comment>
<dbReference type="InterPro" id="IPR057336">
    <property type="entry name" value="GerAC_N"/>
</dbReference>
<evidence type="ECO:0000256" key="4">
    <source>
        <dbReference type="ARBA" id="ARBA00022729"/>
    </source>
</evidence>
<evidence type="ECO:0000259" key="8">
    <source>
        <dbReference type="Pfam" id="PF05504"/>
    </source>
</evidence>
<dbReference type="Pfam" id="PF25198">
    <property type="entry name" value="Spore_GerAC_N"/>
    <property type="match status" value="1"/>
</dbReference>
<accession>A0A1E5L9H7</accession>
<dbReference type="Gene3D" id="3.30.300.210">
    <property type="entry name" value="Nutrient germinant receptor protein C, domain 3"/>
    <property type="match status" value="1"/>
</dbReference>
<dbReference type="InterPro" id="IPR008844">
    <property type="entry name" value="Spore_GerAC-like"/>
</dbReference>
<dbReference type="Proteomes" id="UP000095255">
    <property type="component" value="Unassembled WGS sequence"/>
</dbReference>
<evidence type="ECO:0000313" key="11">
    <source>
        <dbReference type="Proteomes" id="UP000095255"/>
    </source>
</evidence>
<dbReference type="Gene3D" id="6.20.190.10">
    <property type="entry name" value="Nutrient germinant receptor protein C, domain 1"/>
    <property type="match status" value="1"/>
</dbReference>
<evidence type="ECO:0000313" key="10">
    <source>
        <dbReference type="EMBL" id="OEH86776.1"/>
    </source>
</evidence>
<evidence type="ECO:0000256" key="2">
    <source>
        <dbReference type="ARBA" id="ARBA00007886"/>
    </source>
</evidence>
<comment type="caution">
    <text evidence="10">The sequence shown here is derived from an EMBL/GenBank/DDBJ whole genome shotgun (WGS) entry which is preliminary data.</text>
</comment>
<dbReference type="STRING" id="1390249.BHU72_00440"/>
<dbReference type="RefSeq" id="WP_069700653.1">
    <property type="nucleotide sequence ID" value="NZ_MJAT01000001.1"/>
</dbReference>
<dbReference type="EMBL" id="MJAT01000001">
    <property type="protein sequence ID" value="OEH86776.1"/>
    <property type="molecule type" value="Genomic_DNA"/>
</dbReference>
<keyword evidence="3" id="KW-0309">Germination</keyword>
<dbReference type="PROSITE" id="PS51257">
    <property type="entry name" value="PROKAR_LIPOPROTEIN"/>
    <property type="match status" value="1"/>
</dbReference>
<name>A0A1E5L9H7_9FIRM</name>
<evidence type="ECO:0000256" key="5">
    <source>
        <dbReference type="ARBA" id="ARBA00023136"/>
    </source>
</evidence>
<evidence type="ECO:0000256" key="3">
    <source>
        <dbReference type="ARBA" id="ARBA00022544"/>
    </source>
</evidence>
<gene>
    <name evidence="10" type="ORF">BHU72_00440</name>
</gene>
<dbReference type="AlphaFoldDB" id="A0A1E5L9H7"/>
<dbReference type="InterPro" id="IPR038501">
    <property type="entry name" value="Spore_GerAC_C_sf"/>
</dbReference>
<reference evidence="10 11" key="1">
    <citation type="submission" date="2016-09" db="EMBL/GenBank/DDBJ databases">
        <title>Desulfuribacillus arsenicus sp. nov., an obligately anaerobic, dissimilatory arsenic- and antimonate-reducing bacterium isolated from anoxic sediments.</title>
        <authorList>
            <person name="Abin C.A."/>
            <person name="Hollibaugh J.T."/>
        </authorList>
    </citation>
    <scope>NUCLEOTIDE SEQUENCE [LARGE SCALE GENOMIC DNA]</scope>
    <source>
        <strain evidence="10 11">MLFW-2</strain>
    </source>
</reference>
<keyword evidence="11" id="KW-1185">Reference proteome</keyword>
<keyword evidence="6" id="KW-0564">Palmitate</keyword>